<proteinExistence type="predicted"/>
<organism evidence="1 2">
    <name type="scientific">Yersinia mollaretii</name>
    <dbReference type="NCBI Taxonomy" id="33060"/>
    <lineage>
        <taxon>Bacteria</taxon>
        <taxon>Pseudomonadati</taxon>
        <taxon>Pseudomonadota</taxon>
        <taxon>Gammaproteobacteria</taxon>
        <taxon>Enterobacterales</taxon>
        <taxon>Yersiniaceae</taxon>
        <taxon>Yersinia</taxon>
    </lineage>
</organism>
<protein>
    <submittedName>
        <fullName evidence="1">Uncharacterized protein</fullName>
    </submittedName>
</protein>
<name>A0AA36LMA8_YERMO</name>
<accession>A0AA36LMA8</accession>
<reference evidence="1 2" key="1">
    <citation type="submission" date="2015-03" db="EMBL/GenBank/DDBJ databases">
        <authorList>
            <consortium name="Pathogen Informatics"/>
            <person name="Murphy D."/>
        </authorList>
    </citation>
    <scope>NUCLEOTIDE SEQUENCE [LARGE SCALE GENOMIC DNA]</scope>
    <source>
        <strain evidence="1 2">FE82747</strain>
    </source>
</reference>
<comment type="caution">
    <text evidence="1">The sequence shown here is derived from an EMBL/GenBank/DDBJ whole genome shotgun (WGS) entry which is preliminary data.</text>
</comment>
<gene>
    <name evidence="1" type="ORF">ERS008502_00827</name>
</gene>
<sequence>MTIAVGNKSEVVFLVDVFYLSYELSRIIMYQAITLDYSIIEMC</sequence>
<evidence type="ECO:0000313" key="2">
    <source>
        <dbReference type="Proteomes" id="UP000040841"/>
    </source>
</evidence>
<dbReference type="AlphaFoldDB" id="A0AA36LMA8"/>
<dbReference type="Proteomes" id="UP000040841">
    <property type="component" value="Unassembled WGS sequence"/>
</dbReference>
<dbReference type="EMBL" id="CQBM01000001">
    <property type="protein sequence ID" value="CNH57159.1"/>
    <property type="molecule type" value="Genomic_DNA"/>
</dbReference>
<evidence type="ECO:0000313" key="1">
    <source>
        <dbReference type="EMBL" id="CNH57159.1"/>
    </source>
</evidence>